<accession>A0AAW9RHG0</accession>
<reference evidence="2 3" key="1">
    <citation type="submission" date="2024-02" db="EMBL/GenBank/DDBJ databases">
        <title>Genome analysis and characterization of Microbaculum marinisediminis sp. nov., isolated from marine sediment.</title>
        <authorList>
            <person name="Du Z.-J."/>
            <person name="Ye Y.-Q."/>
            <person name="Zhang Z.-R."/>
            <person name="Yuan S.-M."/>
            <person name="Zhang X.-Y."/>
        </authorList>
    </citation>
    <scope>NUCLEOTIDE SEQUENCE [LARGE SCALE GENOMIC DNA]</scope>
    <source>
        <strain evidence="2 3">SDUM1044001</strain>
    </source>
</reference>
<sequence>MHLTKLAAIAVLGASLSACDSGRSTPGPGAAAAGAGIGTQAGGRPEAGRGTVAGGLIGNRIGAAVDAEARSRAMEAEYQALQYGPAGSPVVWRDPDDNVYGEVIPGETYSRGGTACRDYSHAIYIDGRQDAASGTACRQPDGSWLAES</sequence>
<feature type="compositionally biased region" description="Low complexity" evidence="1">
    <location>
        <begin position="23"/>
        <end position="34"/>
    </location>
</feature>
<gene>
    <name evidence="2" type="ORF">V3328_16540</name>
</gene>
<dbReference type="AlphaFoldDB" id="A0AAW9RHG0"/>
<evidence type="ECO:0008006" key="4">
    <source>
        <dbReference type="Google" id="ProtNLM"/>
    </source>
</evidence>
<keyword evidence="3" id="KW-1185">Reference proteome</keyword>
<dbReference type="Proteomes" id="UP001378188">
    <property type="component" value="Unassembled WGS sequence"/>
</dbReference>
<dbReference type="InterPro" id="IPR016364">
    <property type="entry name" value="Surface_antigen_Rickettsia"/>
</dbReference>
<proteinExistence type="predicted"/>
<comment type="caution">
    <text evidence="2">The sequence shown here is derived from an EMBL/GenBank/DDBJ whole genome shotgun (WGS) entry which is preliminary data.</text>
</comment>
<dbReference type="RefSeq" id="WP_340330792.1">
    <property type="nucleotide sequence ID" value="NZ_JAZHOF010000006.1"/>
</dbReference>
<evidence type="ECO:0000256" key="1">
    <source>
        <dbReference type="SAM" id="MobiDB-lite"/>
    </source>
</evidence>
<dbReference type="PIRSF" id="PIRSF002721">
    <property type="entry name" value="Surface_antigen_Rickettsia"/>
    <property type="match status" value="1"/>
</dbReference>
<name>A0AAW9RHG0_9HYPH</name>
<dbReference type="EMBL" id="JAZHOF010000006">
    <property type="protein sequence ID" value="MEJ8573102.1"/>
    <property type="molecule type" value="Genomic_DNA"/>
</dbReference>
<feature type="region of interest" description="Disordered" evidence="1">
    <location>
        <begin position="23"/>
        <end position="54"/>
    </location>
</feature>
<organism evidence="2 3">
    <name type="scientific">Microbaculum marinum</name>
    <dbReference type="NCBI Taxonomy" id="1764581"/>
    <lineage>
        <taxon>Bacteria</taxon>
        <taxon>Pseudomonadati</taxon>
        <taxon>Pseudomonadota</taxon>
        <taxon>Alphaproteobacteria</taxon>
        <taxon>Hyphomicrobiales</taxon>
        <taxon>Tepidamorphaceae</taxon>
        <taxon>Microbaculum</taxon>
    </lineage>
</organism>
<dbReference type="PROSITE" id="PS51257">
    <property type="entry name" value="PROKAR_LIPOPROTEIN"/>
    <property type="match status" value="1"/>
</dbReference>
<protein>
    <recommendedName>
        <fullName evidence="4">Surface antigen domain-containing protein</fullName>
    </recommendedName>
</protein>
<evidence type="ECO:0000313" key="2">
    <source>
        <dbReference type="EMBL" id="MEJ8573102.1"/>
    </source>
</evidence>
<evidence type="ECO:0000313" key="3">
    <source>
        <dbReference type="Proteomes" id="UP001378188"/>
    </source>
</evidence>